<sequence length="280" mass="33713">MDDLKKIFRFFTKENISITLLIIYSISFVNYYLYYKSFNIPVFNYLSIPDLVYFPLEYIFQIVLIILIYEIFFFIVFSIFWTIYERIVLIIRKKFFYYLRLDKTQKARITDLFEKPFKNGLTGSKFIIALLGVFFIGYLPNKLLFIPAYFVYFIYLTEIMSDKKMLNISIPMVTVIIILCMIFTTLYNSYTKRFEKDEYLISFIENNEFITTEKCKSNLNYLGETSTNIFLYDIENKVSKIYSKSKITNLEIQNTSSLDDIILKIRDFYPIKIFREMLNE</sequence>
<dbReference type="KEGG" id="drc:G0Q07_14145"/>
<feature type="transmembrane region" description="Helical" evidence="1">
    <location>
        <begin position="16"/>
        <end position="35"/>
    </location>
</feature>
<keyword evidence="4" id="KW-1185">Reference proteome</keyword>
<dbReference type="EMBL" id="CP048409">
    <property type="protein sequence ID" value="QIA08808.1"/>
    <property type="molecule type" value="Genomic_DNA"/>
</dbReference>
<dbReference type="Proteomes" id="UP000474630">
    <property type="component" value="Chromosome"/>
</dbReference>
<accession>A0A6C0RDS0</accession>
<organism evidence="3 4">
    <name type="scientific">Draconibacterium halophilum</name>
    <dbReference type="NCBI Taxonomy" id="2706887"/>
    <lineage>
        <taxon>Bacteria</taxon>
        <taxon>Pseudomonadati</taxon>
        <taxon>Bacteroidota</taxon>
        <taxon>Bacteroidia</taxon>
        <taxon>Marinilabiliales</taxon>
        <taxon>Prolixibacteraceae</taxon>
        <taxon>Draconibacterium</taxon>
    </lineage>
</organism>
<dbReference type="EMBL" id="CP048409">
    <property type="protein sequence ID" value="QIA08789.1"/>
    <property type="molecule type" value="Genomic_DNA"/>
</dbReference>
<reference evidence="3 4" key="1">
    <citation type="submission" date="2020-02" db="EMBL/GenBank/DDBJ databases">
        <title>Genome sequencing for Draconibacterium sp. strain M1.</title>
        <authorList>
            <person name="Park S.-J."/>
        </authorList>
    </citation>
    <scope>NUCLEOTIDE SEQUENCE [LARGE SCALE GENOMIC DNA]</scope>
    <source>
        <strain evidence="3 4">M1</strain>
    </source>
</reference>
<evidence type="ECO:0000256" key="1">
    <source>
        <dbReference type="SAM" id="Phobius"/>
    </source>
</evidence>
<proteinExistence type="predicted"/>
<evidence type="ECO:0000313" key="3">
    <source>
        <dbReference type="EMBL" id="QIA08808.1"/>
    </source>
</evidence>
<gene>
    <name evidence="2" type="ORF">G0Q07_14145</name>
    <name evidence="3" type="ORF">G0Q07_14245</name>
</gene>
<dbReference type="RefSeq" id="WP_163347230.1">
    <property type="nucleotide sequence ID" value="NZ_CP048409.1"/>
</dbReference>
<keyword evidence="1" id="KW-0472">Membrane</keyword>
<keyword evidence="1" id="KW-0812">Transmembrane</keyword>
<protein>
    <submittedName>
        <fullName evidence="3">Uncharacterized protein</fullName>
    </submittedName>
</protein>
<feature type="transmembrane region" description="Helical" evidence="1">
    <location>
        <begin position="126"/>
        <end position="156"/>
    </location>
</feature>
<keyword evidence="1" id="KW-1133">Transmembrane helix</keyword>
<evidence type="ECO:0000313" key="2">
    <source>
        <dbReference type="EMBL" id="QIA08789.1"/>
    </source>
</evidence>
<dbReference type="KEGG" id="drc:G0Q07_14245"/>
<dbReference type="AlphaFoldDB" id="A0A6C0RDS0"/>
<name>A0A6C0RDS0_9BACT</name>
<feature type="transmembrane region" description="Helical" evidence="1">
    <location>
        <begin position="58"/>
        <end position="84"/>
    </location>
</feature>
<feature type="transmembrane region" description="Helical" evidence="1">
    <location>
        <begin position="168"/>
        <end position="187"/>
    </location>
</feature>
<evidence type="ECO:0000313" key="4">
    <source>
        <dbReference type="Proteomes" id="UP000474630"/>
    </source>
</evidence>